<dbReference type="AlphaFoldDB" id="A0A1H6PYU1"/>
<evidence type="ECO:0000256" key="5">
    <source>
        <dbReference type="ARBA" id="ARBA00011881"/>
    </source>
</evidence>
<dbReference type="PROSITE" id="PS00482">
    <property type="entry name" value="DIHYDROOROTASE_1"/>
    <property type="match status" value="1"/>
</dbReference>
<dbReference type="FunFam" id="3.20.20.140:FF:000032">
    <property type="entry name" value="Allantoinase Dal1"/>
    <property type="match status" value="1"/>
</dbReference>
<dbReference type="InterPro" id="IPR002195">
    <property type="entry name" value="Dihydroorotase_CS"/>
</dbReference>
<comment type="cofactor">
    <cofactor evidence="2">
        <name>Zn(2+)</name>
        <dbReference type="ChEBI" id="CHEBI:29105"/>
    </cofactor>
</comment>
<evidence type="ECO:0000313" key="12">
    <source>
        <dbReference type="EMBL" id="RDW23595.1"/>
    </source>
</evidence>
<evidence type="ECO:0000256" key="7">
    <source>
        <dbReference type="ARBA" id="ARBA00022723"/>
    </source>
</evidence>
<evidence type="ECO:0000313" key="13">
    <source>
        <dbReference type="Proteomes" id="UP000182444"/>
    </source>
</evidence>
<evidence type="ECO:0000256" key="8">
    <source>
        <dbReference type="ARBA" id="ARBA00022801"/>
    </source>
</evidence>
<dbReference type="GO" id="GO:0004038">
    <property type="term" value="F:allantoinase activity"/>
    <property type="evidence" value="ECO:0007669"/>
    <property type="project" value="UniProtKB-EC"/>
</dbReference>
<dbReference type="EMBL" id="CP017558">
    <property type="protein sequence ID" value="AOW07599.1"/>
    <property type="molecule type" value="Genomic_DNA"/>
</dbReference>
<dbReference type="VEuPathDB" id="FungiDB:YALI0_F23243g"/>
<dbReference type="Gene3D" id="3.20.20.140">
    <property type="entry name" value="Metal-dependent hydrolases"/>
    <property type="match status" value="1"/>
</dbReference>
<dbReference type="Proteomes" id="UP000182444">
    <property type="component" value="Chromosome 1F"/>
</dbReference>
<comment type="catalytic activity">
    <reaction evidence="1">
        <text>(S)-allantoin + H2O = allantoate + H(+)</text>
        <dbReference type="Rhea" id="RHEA:17029"/>
        <dbReference type="ChEBI" id="CHEBI:15377"/>
        <dbReference type="ChEBI" id="CHEBI:15378"/>
        <dbReference type="ChEBI" id="CHEBI:15678"/>
        <dbReference type="ChEBI" id="CHEBI:17536"/>
        <dbReference type="EC" id="3.5.2.5"/>
    </reaction>
</comment>
<dbReference type="EC" id="3.5.2.5" evidence="6"/>
<evidence type="ECO:0000259" key="10">
    <source>
        <dbReference type="Pfam" id="PF01979"/>
    </source>
</evidence>
<name>A0A1H6PYU1_YARLL</name>
<keyword evidence="9" id="KW-0862">Zinc</keyword>
<dbReference type="InterPro" id="IPR011059">
    <property type="entry name" value="Metal-dep_hydrolase_composite"/>
</dbReference>
<evidence type="ECO:0000313" key="14">
    <source>
        <dbReference type="Proteomes" id="UP000256601"/>
    </source>
</evidence>
<comment type="subunit">
    <text evidence="5">Homotetramer.</text>
</comment>
<protein>
    <recommendedName>
        <fullName evidence="6">allantoinase</fullName>
        <ecNumber evidence="6">3.5.2.5</ecNumber>
    </recommendedName>
</protein>
<evidence type="ECO:0000256" key="2">
    <source>
        <dbReference type="ARBA" id="ARBA00001947"/>
    </source>
</evidence>
<feature type="domain" description="Amidohydrolase-related" evidence="10">
    <location>
        <begin position="53"/>
        <end position="435"/>
    </location>
</feature>
<evidence type="ECO:0000313" key="11">
    <source>
        <dbReference type="EMBL" id="AOW07599.1"/>
    </source>
</evidence>
<dbReference type="InterPro" id="IPR006680">
    <property type="entry name" value="Amidohydro-rel"/>
</dbReference>
<evidence type="ECO:0000256" key="9">
    <source>
        <dbReference type="ARBA" id="ARBA00022833"/>
    </source>
</evidence>
<dbReference type="KEGG" id="yli:2908774"/>
<dbReference type="GeneID" id="2908774"/>
<accession>A0A1H6PYU1</accession>
<comment type="similarity">
    <text evidence="4">Belongs to the metallo-dependent hydrolases superfamily. Allantoinase family.</text>
</comment>
<organism evidence="11 13">
    <name type="scientific">Yarrowia lipolytica</name>
    <name type="common">Candida lipolytica</name>
    <dbReference type="NCBI Taxonomy" id="4952"/>
    <lineage>
        <taxon>Eukaryota</taxon>
        <taxon>Fungi</taxon>
        <taxon>Dikarya</taxon>
        <taxon>Ascomycota</taxon>
        <taxon>Saccharomycotina</taxon>
        <taxon>Dipodascomycetes</taxon>
        <taxon>Dipodascales</taxon>
        <taxon>Dipodascales incertae sedis</taxon>
        <taxon>Yarrowia</taxon>
    </lineage>
</organism>
<evidence type="ECO:0000256" key="3">
    <source>
        <dbReference type="ARBA" id="ARBA00004968"/>
    </source>
</evidence>
<dbReference type="InterPro" id="IPR032466">
    <property type="entry name" value="Metal_Hydrolase"/>
</dbReference>
<dbReference type="PANTHER" id="PTHR43668">
    <property type="entry name" value="ALLANTOINASE"/>
    <property type="match status" value="1"/>
</dbReference>
<dbReference type="GO" id="GO:0006145">
    <property type="term" value="P:purine nucleobase catabolic process"/>
    <property type="evidence" value="ECO:0007669"/>
    <property type="project" value="TreeGrafter"/>
</dbReference>
<dbReference type="GO" id="GO:0005737">
    <property type="term" value="C:cytoplasm"/>
    <property type="evidence" value="ECO:0007669"/>
    <property type="project" value="TreeGrafter"/>
</dbReference>
<reference evidence="12 14" key="2">
    <citation type="submission" date="2018-07" db="EMBL/GenBank/DDBJ databases">
        <title>Draft Genome Assemblies for Five Robust Yarrowia lipolytica Strains Exhibiting High Lipid Production and Pentose Sugar Utilization and Sugar Alcohol Secretion from Undetoxified Lignocellulosic Biomass Hydrolysates.</title>
        <authorList>
            <consortium name="DOE Joint Genome Institute"/>
            <person name="Walker C."/>
            <person name="Ryu S."/>
            <person name="Na H."/>
            <person name="Zane M."/>
            <person name="LaButti K."/>
            <person name="Lipzen A."/>
            <person name="Haridas S."/>
            <person name="Barry K."/>
            <person name="Grigoriev I.V."/>
            <person name="Quarterman J."/>
            <person name="Slininger P."/>
            <person name="Dien B."/>
            <person name="Trinh C.T."/>
        </authorList>
    </citation>
    <scope>NUCLEOTIDE SEQUENCE [LARGE SCALE GENOMIC DNA]</scope>
    <source>
        <strain evidence="12 14">YB392</strain>
    </source>
</reference>
<dbReference type="InterPro" id="IPR017593">
    <property type="entry name" value="Allantoinase"/>
</dbReference>
<dbReference type="Pfam" id="PF01979">
    <property type="entry name" value="Amidohydro_1"/>
    <property type="match status" value="1"/>
</dbReference>
<dbReference type="PANTHER" id="PTHR43668:SF2">
    <property type="entry name" value="ALLANTOINASE"/>
    <property type="match status" value="1"/>
</dbReference>
<dbReference type="UniPathway" id="UPA00395">
    <property type="reaction ID" value="UER00653"/>
</dbReference>
<dbReference type="VEuPathDB" id="FungiDB:YALI1_F30479g"/>
<keyword evidence="7" id="KW-0479">Metal-binding</keyword>
<dbReference type="NCBIfam" id="TIGR03178">
    <property type="entry name" value="allantoinase"/>
    <property type="match status" value="1"/>
</dbReference>
<dbReference type="SUPFAM" id="SSF51338">
    <property type="entry name" value="Composite domain of metallo-dependent hydrolases"/>
    <property type="match status" value="1"/>
</dbReference>
<dbReference type="InterPro" id="IPR050138">
    <property type="entry name" value="DHOase/Allantoinase_Hydrolase"/>
</dbReference>
<dbReference type="Proteomes" id="UP000256601">
    <property type="component" value="Unassembled WGS sequence"/>
</dbReference>
<dbReference type="GO" id="GO:0000256">
    <property type="term" value="P:allantoin catabolic process"/>
    <property type="evidence" value="ECO:0007669"/>
    <property type="project" value="UniProtKB-UniPathway"/>
</dbReference>
<keyword evidence="8" id="KW-0378">Hydrolase</keyword>
<dbReference type="SUPFAM" id="SSF51556">
    <property type="entry name" value="Metallo-dependent hydrolases"/>
    <property type="match status" value="1"/>
</dbReference>
<evidence type="ECO:0000256" key="4">
    <source>
        <dbReference type="ARBA" id="ARBA00010368"/>
    </source>
</evidence>
<evidence type="ECO:0000256" key="1">
    <source>
        <dbReference type="ARBA" id="ARBA00001756"/>
    </source>
</evidence>
<dbReference type="GO" id="GO:0008270">
    <property type="term" value="F:zinc ion binding"/>
    <property type="evidence" value="ECO:0007669"/>
    <property type="project" value="InterPro"/>
</dbReference>
<sequence length="457" mass="49640">MKAIAGRALLEGASEPTEVTILYDTKIHKIHKGLINNGDLDVDDFMSVPPEQVILPGLVDAHVHLNEPGRTEWEGFATGTKAAAAGGVTTVIDMPLNAIPPTTTVANFDTKLAAARGQCWVDVGFWGGAIPGNSEDLVPLIEKGVRGFKCFLIESGVDEFPCLEVPDVKKALKAIEGHPTIFMFHAEMANGESTDLPPNADPKSYMSFLHSRPDKLELTAINSIIEASKSSPDVKLHIVHLATAEAVPIIKKAKEEGVPLSVETCFHYLHFAAESIPEKSTQHKCCPPIRTEDNRSLLWKALEDGVVTSVVSDHSPCTPNLKDLQTGDFFKAWGGIASVGLGLPILWTTARKDGRNVTVADISKWCSYNTAEQVGLLKSKGSIKEGKDADFCIFDPEAKVKITTDKLHFKNKISPYKDGTLVGEVRRTIVRGQVVYDTEEGMSLKPLGSLLLEPRTE</sequence>
<dbReference type="OMA" id="SRLHVCH"/>
<gene>
    <name evidence="12" type="ORF">B0I71DRAFT_135677</name>
    <name evidence="11" type="ORF">YALI1_F30479g</name>
</gene>
<dbReference type="GO" id="GO:0050897">
    <property type="term" value="F:cobalt ion binding"/>
    <property type="evidence" value="ECO:0007669"/>
    <property type="project" value="InterPro"/>
</dbReference>
<comment type="pathway">
    <text evidence="3">Nitrogen metabolism; (S)-allantoin degradation; allantoate from (S)-allantoin: step 1/1.</text>
</comment>
<dbReference type="OrthoDB" id="10258955at2759"/>
<proteinExistence type="inferred from homology"/>
<dbReference type="eggNOG" id="KOG2584">
    <property type="taxonomic scope" value="Eukaryota"/>
</dbReference>
<dbReference type="RefSeq" id="XP_505780.1">
    <property type="nucleotide sequence ID" value="XM_505780.1"/>
</dbReference>
<dbReference type="EMBL" id="KZ859074">
    <property type="protein sequence ID" value="RDW23595.1"/>
    <property type="molecule type" value="Genomic_DNA"/>
</dbReference>
<reference evidence="11 13" key="1">
    <citation type="journal article" date="2016" name="PLoS ONE">
        <title>Sequence Assembly of Yarrowia lipolytica Strain W29/CLIB89 Shows Transposable Element Diversity.</title>
        <authorList>
            <person name="Magnan C."/>
            <person name="Yu J."/>
            <person name="Chang I."/>
            <person name="Jahn E."/>
            <person name="Kanomata Y."/>
            <person name="Wu J."/>
            <person name="Zeller M."/>
            <person name="Oakes M."/>
            <person name="Baldi P."/>
            <person name="Sandmeyer S."/>
        </authorList>
    </citation>
    <scope>NUCLEOTIDE SEQUENCE [LARGE SCALE GENOMIC DNA]</scope>
    <source>
        <strain evidence="11">CLIB89</strain>
        <strain evidence="13">CLIB89(W29)</strain>
    </source>
</reference>
<evidence type="ECO:0000256" key="6">
    <source>
        <dbReference type="ARBA" id="ARBA00012863"/>
    </source>
</evidence>